<name>A0AAE1CPK7_9GAST</name>
<organism evidence="2 3">
    <name type="scientific">Elysia crispata</name>
    <name type="common">lettuce slug</name>
    <dbReference type="NCBI Taxonomy" id="231223"/>
    <lineage>
        <taxon>Eukaryota</taxon>
        <taxon>Metazoa</taxon>
        <taxon>Spiralia</taxon>
        <taxon>Lophotrochozoa</taxon>
        <taxon>Mollusca</taxon>
        <taxon>Gastropoda</taxon>
        <taxon>Heterobranchia</taxon>
        <taxon>Euthyneura</taxon>
        <taxon>Panpulmonata</taxon>
        <taxon>Sacoglossa</taxon>
        <taxon>Placobranchoidea</taxon>
        <taxon>Plakobranchidae</taxon>
        <taxon>Elysia</taxon>
    </lineage>
</organism>
<comment type="caution">
    <text evidence="2">The sequence shown here is derived from an EMBL/GenBank/DDBJ whole genome shotgun (WGS) entry which is preliminary data.</text>
</comment>
<sequence>MWLDMPFTPTDITFKGQLETAPEDDLLKTPYQFFKELITDEMITNVHKKTNNYAMMKNGRELKTSGKEIETYIGLYLRMGLMGVKHKISSSSRCHGSRY</sequence>
<reference evidence="2" key="1">
    <citation type="journal article" date="2023" name="G3 (Bethesda)">
        <title>A reference genome for the long-term kleptoplast-retaining sea slug Elysia crispata morphotype clarki.</title>
        <authorList>
            <person name="Eastman K.E."/>
            <person name="Pendleton A.L."/>
            <person name="Shaikh M.A."/>
            <person name="Suttiyut T."/>
            <person name="Ogas R."/>
            <person name="Tomko P."/>
            <person name="Gavelis G."/>
            <person name="Widhalm J.R."/>
            <person name="Wisecaver J.H."/>
        </authorList>
    </citation>
    <scope>NUCLEOTIDE SEQUENCE</scope>
    <source>
        <strain evidence="2">ECLA1</strain>
    </source>
</reference>
<protein>
    <recommendedName>
        <fullName evidence="1">PiggyBac transposable element-derived protein domain-containing protein</fullName>
    </recommendedName>
</protein>
<dbReference type="Pfam" id="PF13843">
    <property type="entry name" value="DDE_Tnp_1_7"/>
    <property type="match status" value="1"/>
</dbReference>
<dbReference type="Proteomes" id="UP001283361">
    <property type="component" value="Unassembled WGS sequence"/>
</dbReference>
<dbReference type="EMBL" id="JAWDGP010007286">
    <property type="protein sequence ID" value="KAK3726792.1"/>
    <property type="molecule type" value="Genomic_DNA"/>
</dbReference>
<accession>A0AAE1CPK7</accession>
<dbReference type="InterPro" id="IPR029526">
    <property type="entry name" value="PGBD"/>
</dbReference>
<gene>
    <name evidence="2" type="ORF">RRG08_058444</name>
</gene>
<keyword evidence="3" id="KW-1185">Reference proteome</keyword>
<dbReference type="AlphaFoldDB" id="A0AAE1CPK7"/>
<evidence type="ECO:0000313" key="3">
    <source>
        <dbReference type="Proteomes" id="UP001283361"/>
    </source>
</evidence>
<evidence type="ECO:0000259" key="1">
    <source>
        <dbReference type="Pfam" id="PF13843"/>
    </source>
</evidence>
<evidence type="ECO:0000313" key="2">
    <source>
        <dbReference type="EMBL" id="KAK3726792.1"/>
    </source>
</evidence>
<proteinExistence type="predicted"/>
<feature type="domain" description="PiggyBac transposable element-derived protein" evidence="1">
    <location>
        <begin position="29"/>
        <end position="85"/>
    </location>
</feature>